<keyword evidence="1" id="KW-0472">Membrane</keyword>
<reference evidence="2 3" key="1">
    <citation type="journal article" date="2006" name="Mol. Plant Microbe Interact.">
        <title>Identification of open reading frames unique to a select agent: Ralstonia solanacearum race 3 biovar 2.</title>
        <authorList>
            <person name="Gabriel D.W."/>
            <person name="Allen C."/>
            <person name="Schell M."/>
            <person name="Denny T.P."/>
            <person name="Greenberg J.T."/>
            <person name="Duan Y.P."/>
            <person name="Flores-Cruz Z."/>
            <person name="Huang Q."/>
            <person name="Clifford J.M."/>
            <person name="Presting G."/>
            <person name="Gonzalez E.T."/>
            <person name="Reddy J."/>
            <person name="Elphinstone J."/>
            <person name="Swanson J."/>
            <person name="Yao J."/>
            <person name="Mulholland V."/>
            <person name="Liu L."/>
            <person name="Farmerie W."/>
            <person name="Patnaikuni M."/>
            <person name="Balogh B."/>
            <person name="Norman D."/>
            <person name="Alvarez A."/>
            <person name="Castillo J.A."/>
            <person name="Jones J."/>
            <person name="Saddler G."/>
            <person name="Walunas T."/>
            <person name="Zhukov A."/>
            <person name="Mikhailova N."/>
        </authorList>
    </citation>
    <scope>NUCLEOTIDE SEQUENCE [LARGE SCALE GENOMIC DNA]</scope>
    <source>
        <strain evidence="2 3">UW551</strain>
    </source>
</reference>
<evidence type="ECO:0000256" key="1">
    <source>
        <dbReference type="SAM" id="Phobius"/>
    </source>
</evidence>
<keyword evidence="1" id="KW-0812">Transmembrane</keyword>
<dbReference type="AlphaFoldDB" id="A0AB33VJ01"/>
<evidence type="ECO:0008006" key="4">
    <source>
        <dbReference type="Google" id="ProtNLM"/>
    </source>
</evidence>
<dbReference type="EMBL" id="AAKL01000001">
    <property type="protein sequence ID" value="EAP74837.1"/>
    <property type="molecule type" value="Genomic_DNA"/>
</dbReference>
<evidence type="ECO:0000313" key="3">
    <source>
        <dbReference type="Proteomes" id="UP000005933"/>
    </source>
</evidence>
<sequence>MTVASGVPSPFRSILTVLPGSAVPDSVVPSVGFNVGVSGAVVSTVRVNVVLASLVLPAASVAVTVMLWLPSARAVPGLNVQLPEASAVVVPIAVPLS</sequence>
<gene>
    <name evidence="2" type="ORF">RRSL_04702</name>
</gene>
<protein>
    <recommendedName>
        <fullName evidence="4">Transmembrane protein</fullName>
    </recommendedName>
</protein>
<keyword evidence="1" id="KW-1133">Transmembrane helix</keyword>
<dbReference type="Proteomes" id="UP000005933">
    <property type="component" value="Unassembled WGS sequence"/>
</dbReference>
<comment type="caution">
    <text evidence="2">The sequence shown here is derived from an EMBL/GenBank/DDBJ whole genome shotgun (WGS) entry which is preliminary data.</text>
</comment>
<name>A0AB33VJ01_RALSU</name>
<evidence type="ECO:0000313" key="2">
    <source>
        <dbReference type="EMBL" id="EAP74837.1"/>
    </source>
</evidence>
<organism evidence="2 3">
    <name type="scientific">Ralstonia solanacearum (strain UW551)</name>
    <dbReference type="NCBI Taxonomy" id="342110"/>
    <lineage>
        <taxon>Bacteria</taxon>
        <taxon>Pseudomonadati</taxon>
        <taxon>Pseudomonadota</taxon>
        <taxon>Betaproteobacteria</taxon>
        <taxon>Burkholderiales</taxon>
        <taxon>Burkholderiaceae</taxon>
        <taxon>Ralstonia</taxon>
        <taxon>Ralstonia solanacearum species complex</taxon>
    </lineage>
</organism>
<feature type="transmembrane region" description="Helical" evidence="1">
    <location>
        <begin position="49"/>
        <end position="69"/>
    </location>
</feature>
<proteinExistence type="predicted"/>
<accession>A0AB33VJ01</accession>